<dbReference type="InParanoid" id="A0A369JIX8"/>
<dbReference type="PANTHER" id="PTHR15332">
    <property type="entry name" value="PROPROTEIN CONVERTASE SUBTILISIN_KEXIN TYPE 5-LIKE"/>
    <property type="match status" value="1"/>
</dbReference>
<name>A0A369JIX8_HYPMA</name>
<reference evidence="9" key="1">
    <citation type="submission" date="2018-04" db="EMBL/GenBank/DDBJ databases">
        <title>Whole genome sequencing of Hypsizygus marmoreus.</title>
        <authorList>
            <person name="Choi I.-G."/>
            <person name="Min B."/>
            <person name="Kim J.-G."/>
            <person name="Kim S."/>
            <person name="Oh Y.-L."/>
            <person name="Kong W.-S."/>
            <person name="Park H."/>
            <person name="Jeong J."/>
            <person name="Song E.-S."/>
        </authorList>
    </citation>
    <scope>NUCLEOTIDE SEQUENCE [LARGE SCALE GENOMIC DNA]</scope>
    <source>
        <strain evidence="9">51987-8</strain>
    </source>
</reference>
<dbReference type="Proteomes" id="UP000076154">
    <property type="component" value="Unassembled WGS sequence"/>
</dbReference>
<feature type="compositionally biased region" description="Polar residues" evidence="4">
    <location>
        <begin position="876"/>
        <end position="889"/>
    </location>
</feature>
<dbReference type="Gene3D" id="2.10.220.10">
    <property type="entry name" value="Hormone Receptor, Insulin-like Growth Factor Receptor 1, Chain A, domain 2"/>
    <property type="match status" value="4"/>
</dbReference>
<dbReference type="Gene3D" id="2.10.25.10">
    <property type="entry name" value="Laminin"/>
    <property type="match status" value="1"/>
</dbReference>
<keyword evidence="5" id="KW-0812">Transmembrane</keyword>
<feature type="transmembrane region" description="Helical" evidence="5">
    <location>
        <begin position="659"/>
        <end position="680"/>
    </location>
</feature>
<keyword evidence="5" id="KW-0472">Membrane</keyword>
<dbReference type="SMART" id="SM00181">
    <property type="entry name" value="EGF"/>
    <property type="match status" value="5"/>
</dbReference>
<evidence type="ECO:0000313" key="10">
    <source>
        <dbReference type="Proteomes" id="UP000076154"/>
    </source>
</evidence>
<organism evidence="9 10">
    <name type="scientific">Hypsizygus marmoreus</name>
    <name type="common">White beech mushroom</name>
    <name type="synonym">Agaricus marmoreus</name>
    <dbReference type="NCBI Taxonomy" id="39966"/>
    <lineage>
        <taxon>Eukaryota</taxon>
        <taxon>Fungi</taxon>
        <taxon>Dikarya</taxon>
        <taxon>Basidiomycota</taxon>
        <taxon>Agaricomycotina</taxon>
        <taxon>Agaricomycetes</taxon>
        <taxon>Agaricomycetidae</taxon>
        <taxon>Agaricales</taxon>
        <taxon>Tricholomatineae</taxon>
        <taxon>Lyophyllaceae</taxon>
        <taxon>Hypsizygus</taxon>
    </lineage>
</organism>
<dbReference type="PROSITE" id="PS01248">
    <property type="entry name" value="EGF_LAM_1"/>
    <property type="match status" value="1"/>
</dbReference>
<feature type="disulfide bond" evidence="2">
    <location>
        <begin position="206"/>
        <end position="215"/>
    </location>
</feature>
<dbReference type="Pfam" id="PF23106">
    <property type="entry name" value="EGF_Teneurin"/>
    <property type="match status" value="1"/>
</dbReference>
<dbReference type="InterPro" id="IPR009030">
    <property type="entry name" value="Growth_fac_rcpt_cys_sf"/>
</dbReference>
<dbReference type="PROSITE" id="PS50050">
    <property type="entry name" value="TNFR_NGFR_2"/>
    <property type="match status" value="1"/>
</dbReference>
<keyword evidence="2" id="KW-1015">Disulfide bond</keyword>
<keyword evidence="10" id="KW-1185">Reference proteome</keyword>
<dbReference type="PANTHER" id="PTHR15332:SF175">
    <property type="entry name" value="PROPROTEIN CONVERTASE SUBTILISIN_KEXIN TYPE 5-LIKE"/>
    <property type="match status" value="1"/>
</dbReference>
<evidence type="ECO:0000256" key="2">
    <source>
        <dbReference type="PROSITE-ProRule" id="PRU00076"/>
    </source>
</evidence>
<dbReference type="PROSITE" id="PS50026">
    <property type="entry name" value="EGF_3"/>
    <property type="match status" value="1"/>
</dbReference>
<sequence length="889" mass="92297">MFASFLAIPIALVVSVFAQSSPSVVCVAGQCLQGFSNTTIGAKLSAAGAPTSIHLLPGQYTATTNPQLLHELLTSQFTSYTPSAGFTNATSSTALPLNLALEPGLAIYAQRLYSGQAGFSQLPSAPATANSSTPLTASSLAMSSNVWVAVSTGSNDRVVLWDAIPDVAQLPTGTSTSLSLLDMQSSACSPACSGSGVCSASGTCTCPSGFTGASCETCASGFFGPTCQACPAGCTSCDEGISGSGRCLTPVVPNAPSTCNCLNGECGSNGQCACNSGWTTADNGTACAKCSPGFFLTSTGDCQVCQLGCTQCADTTGACIACKQGFTQDPNDKTRCNTLPSTTTTGTPCPEGSFSNEATCSLCSPSCKTCTGPTSNDCVICAAGQYLFNGNCVGTNSDGVCEGSNLIADNIKHECDSCGAKCTSCKIPGFSAASTVNQLQCTGCLPGFVLSDGKCVETCPTGTFVSSQDNLTCIPCDSSCGTCSGAANFCLTCAGNELASNGKCVSACPSGTFSTPGSCVTCHPDCATCSGTSFNQCSSCPPDRPVLTNGRCLPTCSRSQYFDKTSGSCQTCDSSCSSCSGPGPSSCLACSSASQVLRGGSCVQANCAGSSNVIAGLGVCLSELVQVPTVTESGSPALPSITGLTNPTVTNAPRRTLEWWQILLMALGCAFIFLMFLMCWRRRARKQRAKRTALFVSVKKLDTKLSWRGRFVRFGERFFGHRRTQPILLPTHTNATEEMRLRKLREAEEMDLDQFINAYDYSKAESRYSQAPSALPPLDSKARRNNHLNGLSGHSLYSEVTGRPRQMPEPRQPIRKDLLSSSRYSSSTLSSSLSIRTRELVPAPAPPTDAEAYARAIRPALAASPPLNPGTAWIKPTTTGGSSRNPFRR</sequence>
<dbReference type="InterPro" id="IPR000742">
    <property type="entry name" value="EGF"/>
</dbReference>
<keyword evidence="6" id="KW-0732">Signal</keyword>
<comment type="caution">
    <text evidence="9">The sequence shown here is derived from an EMBL/GenBank/DDBJ whole genome shotgun (WGS) entry which is preliminary data.</text>
</comment>
<dbReference type="InterPro" id="IPR006212">
    <property type="entry name" value="Furin_repeat"/>
</dbReference>
<feature type="disulfide bond" evidence="2">
    <location>
        <begin position="188"/>
        <end position="198"/>
    </location>
</feature>
<feature type="chain" id="PRO_5017002413" evidence="6">
    <location>
        <begin position="19"/>
        <end position="889"/>
    </location>
</feature>
<dbReference type="AlphaFoldDB" id="A0A369JIX8"/>
<feature type="repeat" description="TNFR-Cys" evidence="3">
    <location>
        <begin position="348"/>
        <end position="401"/>
    </location>
</feature>
<dbReference type="SMART" id="SM00261">
    <property type="entry name" value="FU"/>
    <property type="match status" value="7"/>
</dbReference>
<feature type="domain" description="EGF-like" evidence="7">
    <location>
        <begin position="184"/>
        <end position="216"/>
    </location>
</feature>
<dbReference type="PROSITE" id="PS00022">
    <property type="entry name" value="EGF_1"/>
    <property type="match status" value="1"/>
</dbReference>
<dbReference type="CDD" id="cd00055">
    <property type="entry name" value="EGF_Lam"/>
    <property type="match status" value="1"/>
</dbReference>
<evidence type="ECO:0000256" key="3">
    <source>
        <dbReference type="PROSITE-ProRule" id="PRU00206"/>
    </source>
</evidence>
<feature type="region of interest" description="Disordered" evidence="4">
    <location>
        <begin position="771"/>
        <end position="823"/>
    </location>
</feature>
<dbReference type="EMBL" id="LUEZ02000080">
    <property type="protein sequence ID" value="RDB19354.1"/>
    <property type="molecule type" value="Genomic_DNA"/>
</dbReference>
<evidence type="ECO:0000313" key="9">
    <source>
        <dbReference type="EMBL" id="RDB19354.1"/>
    </source>
</evidence>
<keyword evidence="1 2" id="KW-0245">EGF-like domain</keyword>
<evidence type="ECO:0000256" key="5">
    <source>
        <dbReference type="SAM" id="Phobius"/>
    </source>
</evidence>
<accession>A0A369JIX8</accession>
<evidence type="ECO:0000256" key="6">
    <source>
        <dbReference type="SAM" id="SignalP"/>
    </source>
</evidence>
<feature type="domain" description="TNFR-Cys" evidence="8">
    <location>
        <begin position="348"/>
        <end position="401"/>
    </location>
</feature>
<dbReference type="CDD" id="cd00064">
    <property type="entry name" value="FU"/>
    <property type="match status" value="3"/>
</dbReference>
<dbReference type="InterPro" id="IPR001368">
    <property type="entry name" value="TNFR/NGFR_Cys_rich_reg"/>
</dbReference>
<keyword evidence="5" id="KW-1133">Transmembrane helix</keyword>
<dbReference type="SUPFAM" id="SSF57184">
    <property type="entry name" value="Growth factor receptor domain"/>
    <property type="match status" value="4"/>
</dbReference>
<feature type="region of interest" description="Disordered" evidence="4">
    <location>
        <begin position="864"/>
        <end position="889"/>
    </location>
</feature>
<dbReference type="OrthoDB" id="18487at2759"/>
<proteinExistence type="predicted"/>
<protein>
    <submittedName>
        <fullName evidence="9">Extracellular matrix protein FRAS1</fullName>
    </submittedName>
</protein>
<evidence type="ECO:0000259" key="8">
    <source>
        <dbReference type="PROSITE" id="PS50050"/>
    </source>
</evidence>
<evidence type="ECO:0000256" key="4">
    <source>
        <dbReference type="SAM" id="MobiDB-lite"/>
    </source>
</evidence>
<dbReference type="SMART" id="SM00180">
    <property type="entry name" value="EGF_Lam"/>
    <property type="match status" value="2"/>
</dbReference>
<dbReference type="InterPro" id="IPR002049">
    <property type="entry name" value="LE_dom"/>
</dbReference>
<feature type="signal peptide" evidence="6">
    <location>
        <begin position="1"/>
        <end position="18"/>
    </location>
</feature>
<evidence type="ECO:0000259" key="7">
    <source>
        <dbReference type="PROSITE" id="PS50026"/>
    </source>
</evidence>
<comment type="caution">
    <text evidence="2">Lacks conserved residue(s) required for the propagation of feature annotation.</text>
</comment>
<feature type="compositionally biased region" description="Basic and acidic residues" evidence="4">
    <location>
        <begin position="806"/>
        <end position="818"/>
    </location>
</feature>
<evidence type="ECO:0000256" key="1">
    <source>
        <dbReference type="ARBA" id="ARBA00022536"/>
    </source>
</evidence>
<gene>
    <name evidence="9" type="primary">FRAS1</name>
    <name evidence="9" type="ORF">Hypma_013677</name>
</gene>
<dbReference type="STRING" id="39966.A0A369JIX8"/>